<organism evidence="1">
    <name type="scientific">Fervidicoccus fontis</name>
    <dbReference type="NCBI Taxonomy" id="683846"/>
    <lineage>
        <taxon>Archaea</taxon>
        <taxon>Thermoproteota</taxon>
        <taxon>Thermoprotei</taxon>
        <taxon>Fervidicoccales</taxon>
        <taxon>Fervidicoccaceae</taxon>
        <taxon>Fervidicoccus</taxon>
    </lineage>
</organism>
<proteinExistence type="predicted"/>
<evidence type="ECO:0000313" key="1">
    <source>
        <dbReference type="EMBL" id="HEW63607.1"/>
    </source>
</evidence>
<protein>
    <submittedName>
        <fullName evidence="1">Uncharacterized protein</fullName>
    </submittedName>
</protein>
<dbReference type="AlphaFoldDB" id="A0A7C2VEF8"/>
<reference evidence="1" key="1">
    <citation type="journal article" date="2020" name="mSystems">
        <title>Genome- and Community-Level Interaction Insights into Carbon Utilization and Element Cycling Functions of Hydrothermarchaeota in Hydrothermal Sediment.</title>
        <authorList>
            <person name="Zhou Z."/>
            <person name="Liu Y."/>
            <person name="Xu W."/>
            <person name="Pan J."/>
            <person name="Luo Z.H."/>
            <person name="Li M."/>
        </authorList>
    </citation>
    <scope>NUCLEOTIDE SEQUENCE [LARGE SCALE GENOMIC DNA]</scope>
    <source>
        <strain evidence="1">SpSt-1261</strain>
    </source>
</reference>
<gene>
    <name evidence="1" type="ORF">ENO39_00900</name>
    <name evidence="2" type="ORF">IOK49_05590</name>
</gene>
<dbReference type="Proteomes" id="UP000886076">
    <property type="component" value="Unassembled WGS sequence"/>
</dbReference>
<comment type="caution">
    <text evidence="1">The sequence shown here is derived from an EMBL/GenBank/DDBJ whole genome shotgun (WGS) entry which is preliminary data.</text>
</comment>
<dbReference type="EMBL" id="JADEZV010000003">
    <property type="protein sequence ID" value="MBE9391541.1"/>
    <property type="molecule type" value="Genomic_DNA"/>
</dbReference>
<evidence type="ECO:0000313" key="2">
    <source>
        <dbReference type="EMBL" id="MBE9391541.1"/>
    </source>
</evidence>
<name>A0A7C2VEF8_9CREN</name>
<dbReference type="EMBL" id="DSFH01000017">
    <property type="protein sequence ID" value="HEW63607.1"/>
    <property type="molecule type" value="Genomic_DNA"/>
</dbReference>
<dbReference type="Proteomes" id="UP000652307">
    <property type="component" value="Unassembled WGS sequence"/>
</dbReference>
<sequence length="266" mass="30412">MERYPINGLFAYSAPIGTNVSCIDVLIRENMANNTNKTIAKILQEVVLMGLPILDMKYSLSEDGEAGIMFLVLASGEDQAKMLIERINGFSSNIKASLGRKYKRTCYSNIAFPVKFSGSRWIYMGPANLDGILFDLKKILGKQVESYILRQLGRYIGKNIYEYYTESLGHIDSLEETIRFLSMLFQISSWGIIEEYEISENRIMLIIRDLWEVVVLKEKQSSDKPKLTLGVIEGFYSSLTKRDIRSEVALVKKEEGVYKTEIQVYF</sequence>
<dbReference type="RefSeq" id="WP_014558051.1">
    <property type="nucleotide sequence ID" value="NZ_DSFH01000017.1"/>
</dbReference>
<dbReference type="GeneID" id="12450001"/>
<accession>A0A7C2VEF8</accession>
<reference evidence="2" key="2">
    <citation type="submission" date="2020-10" db="EMBL/GenBank/DDBJ databases">
        <title>Fervidococcus fontis strain 3639Fd - the first crenarchaeon capable of growth on lipids.</title>
        <authorList>
            <person name="Kochetkova T.V."/>
            <person name="Elcheninov A.G."/>
            <person name="Toschakov S.V."/>
            <person name="Kublanov I.V."/>
        </authorList>
    </citation>
    <scope>NUCLEOTIDE SEQUENCE</scope>
    <source>
        <strain evidence="2">3639Fd</strain>
    </source>
</reference>